<dbReference type="PIRSF" id="PIRSF015596">
    <property type="entry name" value="5_alpha-SR2"/>
    <property type="match status" value="1"/>
</dbReference>
<feature type="domain" description="3-oxo-5-alpha-steroid 4-dehydrogenase C-terminal" evidence="19">
    <location>
        <begin position="121"/>
        <end position="270"/>
    </location>
</feature>
<keyword evidence="8" id="KW-0521">NADP</keyword>
<dbReference type="GO" id="GO:0007548">
    <property type="term" value="P:sex differentiation"/>
    <property type="evidence" value="ECO:0007669"/>
    <property type="project" value="UniProtKB-KW"/>
</dbReference>
<name>A0AAE1C105_PETCI</name>
<keyword evidence="11" id="KW-0560">Oxidoreductase</keyword>
<accession>A0AAE1C105</accession>
<evidence type="ECO:0000256" key="18">
    <source>
        <dbReference type="PIRNR" id="PIRNR015596"/>
    </source>
</evidence>
<evidence type="ECO:0000256" key="4">
    <source>
        <dbReference type="ARBA" id="ARBA00022692"/>
    </source>
</evidence>
<evidence type="ECO:0000256" key="6">
    <source>
        <dbReference type="ARBA" id="ARBA00022824"/>
    </source>
</evidence>
<evidence type="ECO:0000256" key="2">
    <source>
        <dbReference type="ARBA" id="ARBA00004477"/>
    </source>
</evidence>
<evidence type="ECO:0000256" key="13">
    <source>
        <dbReference type="ARBA" id="ARBA00023136"/>
    </source>
</evidence>
<sequence>MIVRPEEWVKDYLYPLFRVSNDEELITRMCYGTVIYGLLTLILKEAPYGRYSNYSYGFGVPVKLAWCLQEAPSFYIPLIFVVYGQKTAYGGVVNQMCLGMFMMHYFQRSFIFPLLMKSSKPTPFLAFFCAFLTCLYNGVLHGLYFVNFYHYMDDVWLYKPYFYIGFCLYLYGMKINIGADSALRYLRKEGETGYKIPTGNWFELLSCPNYFGEILEMWGYALASLAPPAIAHAIFTTLFLTHRAVHHHRWYIKKFEDYPKSRKAVLPYLL</sequence>
<dbReference type="PANTHER" id="PTHR10556:SF57">
    <property type="entry name" value="3-OXO-5-ALPHA-STEROID 4-DEHYDROGENASE 1"/>
    <property type="match status" value="1"/>
</dbReference>
<organism evidence="20 21">
    <name type="scientific">Petrolisthes cinctipes</name>
    <name type="common">Flat porcelain crab</name>
    <dbReference type="NCBI Taxonomy" id="88211"/>
    <lineage>
        <taxon>Eukaryota</taxon>
        <taxon>Metazoa</taxon>
        <taxon>Ecdysozoa</taxon>
        <taxon>Arthropoda</taxon>
        <taxon>Crustacea</taxon>
        <taxon>Multicrustacea</taxon>
        <taxon>Malacostraca</taxon>
        <taxon>Eumalacostraca</taxon>
        <taxon>Eucarida</taxon>
        <taxon>Decapoda</taxon>
        <taxon>Pleocyemata</taxon>
        <taxon>Anomura</taxon>
        <taxon>Galatheoidea</taxon>
        <taxon>Porcellanidae</taxon>
        <taxon>Petrolisthes</taxon>
    </lineage>
</organism>
<comment type="caution">
    <text evidence="20">The sequence shown here is derived from an EMBL/GenBank/DDBJ whole genome shotgun (WGS) entry which is preliminary data.</text>
</comment>
<gene>
    <name evidence="20" type="ORF">Pcinc_035318</name>
</gene>
<keyword evidence="9" id="KW-0726">Sexual differentiation</keyword>
<comment type="function">
    <text evidence="14">Converts testosterone into 5-alpha-dihydrotestosterone and progesterone or corticosterone into their corresponding 5-alpha-3-oxosteroids. It plays a central role in sexual differentiation and androgen physiology.</text>
</comment>
<evidence type="ECO:0000256" key="16">
    <source>
        <dbReference type="ARBA" id="ARBA00049166"/>
    </source>
</evidence>
<evidence type="ECO:0000256" key="8">
    <source>
        <dbReference type="ARBA" id="ARBA00022857"/>
    </source>
</evidence>
<evidence type="ECO:0000313" key="21">
    <source>
        <dbReference type="Proteomes" id="UP001286313"/>
    </source>
</evidence>
<evidence type="ECO:0000256" key="11">
    <source>
        <dbReference type="ARBA" id="ARBA00023002"/>
    </source>
</evidence>
<dbReference type="GO" id="GO:0005789">
    <property type="term" value="C:endoplasmic reticulum membrane"/>
    <property type="evidence" value="ECO:0007669"/>
    <property type="project" value="UniProtKB-SubCell"/>
</dbReference>
<proteinExistence type="inferred from homology"/>
<comment type="subcellular location">
    <subcellularLocation>
        <location evidence="2">Endoplasmic reticulum membrane</location>
        <topology evidence="2">Multi-pass membrane protein</topology>
    </subcellularLocation>
    <subcellularLocation>
        <location evidence="1">Microsome membrane</location>
        <topology evidence="1">Multi-pass membrane protein</topology>
    </subcellularLocation>
</comment>
<keyword evidence="13 18" id="KW-0472">Membrane</keyword>
<keyword evidence="21" id="KW-1185">Reference proteome</keyword>
<dbReference type="EC" id="1.3.1.22" evidence="18"/>
<evidence type="ECO:0000256" key="10">
    <source>
        <dbReference type="ARBA" id="ARBA00022989"/>
    </source>
</evidence>
<keyword evidence="6" id="KW-0256">Endoplasmic reticulum</keyword>
<dbReference type="InterPro" id="IPR016636">
    <property type="entry name" value="3-oxo-5-alpha-steroid_4-DH"/>
</dbReference>
<evidence type="ECO:0000256" key="3">
    <source>
        <dbReference type="ARBA" id="ARBA00007742"/>
    </source>
</evidence>
<dbReference type="InterPro" id="IPR001104">
    <property type="entry name" value="3-oxo-5_a-steroid_4-DH_C"/>
</dbReference>
<keyword evidence="12" id="KW-0443">Lipid metabolism</keyword>
<dbReference type="GO" id="GO:0006702">
    <property type="term" value="P:androgen biosynthetic process"/>
    <property type="evidence" value="ECO:0007669"/>
    <property type="project" value="UniProtKB-ARBA"/>
</dbReference>
<comment type="catalytic activity">
    <reaction evidence="18">
        <text>a 3-oxo-5alpha-steroid + NADP(+) = a 3-oxo-Delta(4)-steroid + NADPH + H(+)</text>
        <dbReference type="Rhea" id="RHEA:54384"/>
        <dbReference type="ChEBI" id="CHEBI:13601"/>
        <dbReference type="ChEBI" id="CHEBI:15378"/>
        <dbReference type="ChEBI" id="CHEBI:47909"/>
        <dbReference type="ChEBI" id="CHEBI:57783"/>
        <dbReference type="ChEBI" id="CHEBI:58349"/>
        <dbReference type="EC" id="1.3.1.22"/>
    </reaction>
</comment>
<dbReference type="Gene3D" id="1.20.120.1630">
    <property type="match status" value="1"/>
</dbReference>
<dbReference type="EMBL" id="JAWQEG010005296">
    <property type="protein sequence ID" value="KAK3858490.1"/>
    <property type="molecule type" value="Genomic_DNA"/>
</dbReference>
<evidence type="ECO:0000256" key="9">
    <source>
        <dbReference type="ARBA" id="ARBA00022928"/>
    </source>
</evidence>
<dbReference type="InterPro" id="IPR039357">
    <property type="entry name" value="SRD5A/TECR"/>
</dbReference>
<keyword evidence="10 18" id="KW-1133">Transmembrane helix</keyword>
<protein>
    <recommendedName>
        <fullName evidence="18">3-oxo-5alpha-steroid 4-dehydrogenase (NADP(+))</fullName>
        <ecNumber evidence="18">1.3.1.22</ecNumber>
    </recommendedName>
</protein>
<comment type="caution">
    <text evidence="18">Lacks conserved residue(s) required for the propagation of feature annotation.</text>
</comment>
<evidence type="ECO:0000256" key="1">
    <source>
        <dbReference type="ARBA" id="ARBA00004154"/>
    </source>
</evidence>
<feature type="transmembrane region" description="Helical" evidence="18">
    <location>
        <begin position="161"/>
        <end position="179"/>
    </location>
</feature>
<dbReference type="AlphaFoldDB" id="A0AAE1C105"/>
<reference evidence="20" key="1">
    <citation type="submission" date="2023-10" db="EMBL/GenBank/DDBJ databases">
        <title>Genome assemblies of two species of porcelain crab, Petrolisthes cinctipes and Petrolisthes manimaculis (Anomura: Porcellanidae).</title>
        <authorList>
            <person name="Angst P."/>
        </authorList>
    </citation>
    <scope>NUCLEOTIDE SEQUENCE</scope>
    <source>
        <strain evidence="20">PB745_01</strain>
        <tissue evidence="20">Gill</tissue>
    </source>
</reference>
<dbReference type="GO" id="GO:0047751">
    <property type="term" value="F:3-oxo-5-alpha-steroid 4-dehydrogenase (NADP+) activity"/>
    <property type="evidence" value="ECO:0007669"/>
    <property type="project" value="UniProtKB-EC"/>
</dbReference>
<evidence type="ECO:0000256" key="15">
    <source>
        <dbReference type="ARBA" id="ARBA00048292"/>
    </source>
</evidence>
<evidence type="ECO:0000256" key="14">
    <source>
        <dbReference type="ARBA" id="ARBA00037789"/>
    </source>
</evidence>
<keyword evidence="5" id="KW-0221">Differentiation</keyword>
<keyword evidence="7" id="KW-0492">Microsome</keyword>
<evidence type="ECO:0000313" key="20">
    <source>
        <dbReference type="EMBL" id="KAK3858490.1"/>
    </source>
</evidence>
<dbReference type="PANTHER" id="PTHR10556">
    <property type="entry name" value="3-OXO-5-ALPHA-STEROID 4-DEHYDROGENASE"/>
    <property type="match status" value="1"/>
</dbReference>
<dbReference type="FunFam" id="1.20.120.1630:FF:000002">
    <property type="entry name" value="Steroid 5 alpha-reductase 1"/>
    <property type="match status" value="1"/>
</dbReference>
<dbReference type="PROSITE" id="PS50244">
    <property type="entry name" value="S5A_REDUCTASE"/>
    <property type="match status" value="1"/>
</dbReference>
<evidence type="ECO:0000256" key="5">
    <source>
        <dbReference type="ARBA" id="ARBA00022782"/>
    </source>
</evidence>
<dbReference type="Proteomes" id="UP001286313">
    <property type="component" value="Unassembled WGS sequence"/>
</dbReference>
<comment type="catalytic activity">
    <reaction evidence="15">
        <text>5alpha-pregnane-3,20-dione + NADP(+) = progesterone + NADPH + H(+)</text>
        <dbReference type="Rhea" id="RHEA:21952"/>
        <dbReference type="ChEBI" id="CHEBI:15378"/>
        <dbReference type="ChEBI" id="CHEBI:17026"/>
        <dbReference type="ChEBI" id="CHEBI:28952"/>
        <dbReference type="ChEBI" id="CHEBI:57783"/>
        <dbReference type="ChEBI" id="CHEBI:58349"/>
        <dbReference type="EC" id="1.3.1.22"/>
    </reaction>
    <physiologicalReaction direction="right-to-left" evidence="15">
        <dbReference type="Rhea" id="RHEA:21954"/>
    </physiologicalReaction>
</comment>
<comment type="catalytic activity">
    <reaction evidence="16">
        <text>androst-4-ene-3,17-dione + NADPH + H(+) = 5alpha-androstan-3,17-dione + NADP(+)</text>
        <dbReference type="Rhea" id="RHEA:50816"/>
        <dbReference type="ChEBI" id="CHEBI:15378"/>
        <dbReference type="ChEBI" id="CHEBI:15994"/>
        <dbReference type="ChEBI" id="CHEBI:16422"/>
        <dbReference type="ChEBI" id="CHEBI:57783"/>
        <dbReference type="ChEBI" id="CHEBI:58349"/>
    </reaction>
    <physiologicalReaction direction="left-to-right" evidence="16">
        <dbReference type="Rhea" id="RHEA:50817"/>
    </physiologicalReaction>
</comment>
<evidence type="ECO:0000259" key="19">
    <source>
        <dbReference type="Pfam" id="PF02544"/>
    </source>
</evidence>
<feature type="transmembrane region" description="Helical" evidence="18">
    <location>
        <begin position="127"/>
        <end position="149"/>
    </location>
</feature>
<keyword evidence="4 18" id="KW-0812">Transmembrane</keyword>
<comment type="catalytic activity">
    <reaction evidence="17">
        <text>17beta-hydroxy-5alpha-androstan-3-one + NADP(+) = testosterone + NADPH + H(+)</text>
        <dbReference type="Rhea" id="RHEA:50820"/>
        <dbReference type="ChEBI" id="CHEBI:15378"/>
        <dbReference type="ChEBI" id="CHEBI:16330"/>
        <dbReference type="ChEBI" id="CHEBI:17347"/>
        <dbReference type="ChEBI" id="CHEBI:57783"/>
        <dbReference type="ChEBI" id="CHEBI:58349"/>
        <dbReference type="EC" id="1.3.1.22"/>
    </reaction>
    <physiologicalReaction direction="right-to-left" evidence="17">
        <dbReference type="Rhea" id="RHEA:50822"/>
    </physiologicalReaction>
</comment>
<evidence type="ECO:0000256" key="7">
    <source>
        <dbReference type="ARBA" id="ARBA00022848"/>
    </source>
</evidence>
<comment type="similarity">
    <text evidence="3 18">Belongs to the steroid 5-alpha reductase family.</text>
</comment>
<dbReference type="GO" id="GO:0030154">
    <property type="term" value="P:cell differentiation"/>
    <property type="evidence" value="ECO:0007669"/>
    <property type="project" value="UniProtKB-KW"/>
</dbReference>
<dbReference type="Pfam" id="PF02544">
    <property type="entry name" value="Steroid_dh"/>
    <property type="match status" value="1"/>
</dbReference>
<evidence type="ECO:0000256" key="17">
    <source>
        <dbReference type="ARBA" id="ARBA00049397"/>
    </source>
</evidence>
<evidence type="ECO:0000256" key="12">
    <source>
        <dbReference type="ARBA" id="ARBA00023098"/>
    </source>
</evidence>